<protein>
    <submittedName>
        <fullName evidence="2">Uncharacterized protein</fullName>
    </submittedName>
</protein>
<gene>
    <name evidence="2" type="ORF">Tci_910908</name>
</gene>
<accession>A0A699VX71</accession>
<reference evidence="2" key="1">
    <citation type="journal article" date="2019" name="Sci. Rep.">
        <title>Draft genome of Tanacetum cinerariifolium, the natural source of mosquito coil.</title>
        <authorList>
            <person name="Yamashiro T."/>
            <person name="Shiraishi A."/>
            <person name="Satake H."/>
            <person name="Nakayama K."/>
        </authorList>
    </citation>
    <scope>NUCLEOTIDE SEQUENCE</scope>
</reference>
<evidence type="ECO:0000313" key="2">
    <source>
        <dbReference type="EMBL" id="GFD38939.1"/>
    </source>
</evidence>
<dbReference type="EMBL" id="BKCJ011508429">
    <property type="protein sequence ID" value="GFD38939.1"/>
    <property type="molecule type" value="Genomic_DNA"/>
</dbReference>
<name>A0A699VX71_TANCI</name>
<proteinExistence type="predicted"/>
<feature type="non-terminal residue" evidence="2">
    <location>
        <position position="1"/>
    </location>
</feature>
<keyword evidence="1" id="KW-0175">Coiled coil</keyword>
<sequence>PSSPPQQQQPSQPTHDAKISLDLLHTLLETCITLTRKVEALEQDKVAQAREIIKLKKMVKKLERKNKVKVFGLRRLKKVRTAERVESSADTVMDDVSKQGGIIVDINTDKDVTLKDVDVVTKDAEVEESADV</sequence>
<evidence type="ECO:0000256" key="1">
    <source>
        <dbReference type="SAM" id="Coils"/>
    </source>
</evidence>
<comment type="caution">
    <text evidence="2">The sequence shown here is derived from an EMBL/GenBank/DDBJ whole genome shotgun (WGS) entry which is preliminary data.</text>
</comment>
<dbReference type="AlphaFoldDB" id="A0A699VX71"/>
<feature type="coiled-coil region" evidence="1">
    <location>
        <begin position="24"/>
        <end position="65"/>
    </location>
</feature>
<organism evidence="2">
    <name type="scientific">Tanacetum cinerariifolium</name>
    <name type="common">Dalmatian daisy</name>
    <name type="synonym">Chrysanthemum cinerariifolium</name>
    <dbReference type="NCBI Taxonomy" id="118510"/>
    <lineage>
        <taxon>Eukaryota</taxon>
        <taxon>Viridiplantae</taxon>
        <taxon>Streptophyta</taxon>
        <taxon>Embryophyta</taxon>
        <taxon>Tracheophyta</taxon>
        <taxon>Spermatophyta</taxon>
        <taxon>Magnoliopsida</taxon>
        <taxon>eudicotyledons</taxon>
        <taxon>Gunneridae</taxon>
        <taxon>Pentapetalae</taxon>
        <taxon>asterids</taxon>
        <taxon>campanulids</taxon>
        <taxon>Asterales</taxon>
        <taxon>Asteraceae</taxon>
        <taxon>Asteroideae</taxon>
        <taxon>Anthemideae</taxon>
        <taxon>Anthemidinae</taxon>
        <taxon>Tanacetum</taxon>
    </lineage>
</organism>